<feature type="non-terminal residue" evidence="1">
    <location>
        <position position="1"/>
    </location>
</feature>
<comment type="caution">
    <text evidence="1">The sequence shown here is derived from an EMBL/GenBank/DDBJ whole genome shotgun (WGS) entry which is preliminary data.</text>
</comment>
<proteinExistence type="predicted"/>
<dbReference type="AlphaFoldDB" id="A0AAV7KK85"/>
<name>A0AAV7KK85_9METZ</name>
<evidence type="ECO:0000313" key="1">
    <source>
        <dbReference type="EMBL" id="KAI6661355.1"/>
    </source>
</evidence>
<sequence length="60" mass="6896">ASASKFDKKYRKVPPNTETRAMKIFIDNVSSHTSKLTKNFFDEEGLELLPHRQYSPDLAP</sequence>
<gene>
    <name evidence="1" type="ORF">LOD99_9982</name>
</gene>
<evidence type="ECO:0008006" key="3">
    <source>
        <dbReference type="Google" id="ProtNLM"/>
    </source>
</evidence>
<dbReference type="InterPro" id="IPR036397">
    <property type="entry name" value="RNaseH_sf"/>
</dbReference>
<organism evidence="1 2">
    <name type="scientific">Oopsacas minuta</name>
    <dbReference type="NCBI Taxonomy" id="111878"/>
    <lineage>
        <taxon>Eukaryota</taxon>
        <taxon>Metazoa</taxon>
        <taxon>Porifera</taxon>
        <taxon>Hexactinellida</taxon>
        <taxon>Hexasterophora</taxon>
        <taxon>Lyssacinosida</taxon>
        <taxon>Leucopsacidae</taxon>
        <taxon>Oopsacas</taxon>
    </lineage>
</organism>
<dbReference type="GO" id="GO:0003676">
    <property type="term" value="F:nucleic acid binding"/>
    <property type="evidence" value="ECO:0007669"/>
    <property type="project" value="InterPro"/>
</dbReference>
<reference evidence="1 2" key="1">
    <citation type="journal article" date="2023" name="BMC Biol.">
        <title>The compact genome of the sponge Oopsacas minuta (Hexactinellida) is lacking key metazoan core genes.</title>
        <authorList>
            <person name="Santini S."/>
            <person name="Schenkelaars Q."/>
            <person name="Jourda C."/>
            <person name="Duchesne M."/>
            <person name="Belahbib H."/>
            <person name="Rocher C."/>
            <person name="Selva M."/>
            <person name="Riesgo A."/>
            <person name="Vervoort M."/>
            <person name="Leys S.P."/>
            <person name="Kodjabachian L."/>
            <person name="Le Bivic A."/>
            <person name="Borchiellini C."/>
            <person name="Claverie J.M."/>
            <person name="Renard E."/>
        </authorList>
    </citation>
    <scope>NUCLEOTIDE SEQUENCE [LARGE SCALE GENOMIC DNA]</scope>
    <source>
        <strain evidence="1">SPO-2</strain>
    </source>
</reference>
<evidence type="ECO:0000313" key="2">
    <source>
        <dbReference type="Proteomes" id="UP001165289"/>
    </source>
</evidence>
<dbReference type="Gene3D" id="3.30.420.10">
    <property type="entry name" value="Ribonuclease H-like superfamily/Ribonuclease H"/>
    <property type="match status" value="1"/>
</dbReference>
<accession>A0AAV7KK85</accession>
<keyword evidence="2" id="KW-1185">Reference proteome</keyword>
<dbReference type="Proteomes" id="UP001165289">
    <property type="component" value="Unassembled WGS sequence"/>
</dbReference>
<dbReference type="EMBL" id="JAKMXF010000013">
    <property type="protein sequence ID" value="KAI6661355.1"/>
    <property type="molecule type" value="Genomic_DNA"/>
</dbReference>
<protein>
    <recommendedName>
        <fullName evidence="3">DDE-1 domain-containing protein</fullName>
    </recommendedName>
</protein>